<protein>
    <submittedName>
        <fullName evidence="2">Uncharacterized protein</fullName>
    </submittedName>
</protein>
<evidence type="ECO:0000313" key="3">
    <source>
        <dbReference type="Proteomes" id="UP000199055"/>
    </source>
</evidence>
<gene>
    <name evidence="2" type="ORF">SAMN05216481_105232</name>
</gene>
<keyword evidence="1" id="KW-0472">Membrane</keyword>
<sequence>MLTASRAAWFGAAFVFALPAMLLMFGDSGLTRGTLWLQSALFAASIAAAVAVVFGRGPS</sequence>
<proteinExistence type="predicted"/>
<dbReference type="Proteomes" id="UP000199055">
    <property type="component" value="Unassembled WGS sequence"/>
</dbReference>
<name>A0A1H9EP59_9ACTN</name>
<dbReference type="AlphaFoldDB" id="A0A1H9EP59"/>
<feature type="transmembrane region" description="Helical" evidence="1">
    <location>
        <begin position="7"/>
        <end position="25"/>
    </location>
</feature>
<reference evidence="2 3" key="1">
    <citation type="submission" date="2016-10" db="EMBL/GenBank/DDBJ databases">
        <authorList>
            <person name="de Groot N.N."/>
        </authorList>
    </citation>
    <scope>NUCLEOTIDE SEQUENCE [LARGE SCALE GENOMIC DNA]</scope>
    <source>
        <strain evidence="2 3">CGMCC 4.3519</strain>
    </source>
</reference>
<dbReference type="RefSeq" id="WP_143071771.1">
    <property type="nucleotide sequence ID" value="NZ_FOET01000005.1"/>
</dbReference>
<evidence type="ECO:0000313" key="2">
    <source>
        <dbReference type="EMBL" id="SEQ27491.1"/>
    </source>
</evidence>
<dbReference type="EMBL" id="FOET01000005">
    <property type="protein sequence ID" value="SEQ27491.1"/>
    <property type="molecule type" value="Genomic_DNA"/>
</dbReference>
<keyword evidence="1" id="KW-0812">Transmembrane</keyword>
<organism evidence="2 3">
    <name type="scientific">Streptomyces radiopugnans</name>
    <dbReference type="NCBI Taxonomy" id="403935"/>
    <lineage>
        <taxon>Bacteria</taxon>
        <taxon>Bacillati</taxon>
        <taxon>Actinomycetota</taxon>
        <taxon>Actinomycetes</taxon>
        <taxon>Kitasatosporales</taxon>
        <taxon>Streptomycetaceae</taxon>
        <taxon>Streptomyces</taxon>
    </lineage>
</organism>
<evidence type="ECO:0000256" key="1">
    <source>
        <dbReference type="SAM" id="Phobius"/>
    </source>
</evidence>
<dbReference type="STRING" id="403935.SAMN05216481_105232"/>
<feature type="transmembrane region" description="Helical" evidence="1">
    <location>
        <begin position="37"/>
        <end position="55"/>
    </location>
</feature>
<keyword evidence="1" id="KW-1133">Transmembrane helix</keyword>
<accession>A0A1H9EP59</accession>
<keyword evidence="3" id="KW-1185">Reference proteome</keyword>